<dbReference type="EMBL" id="CP003763">
    <property type="protein sequence ID" value="AFQ28147.1"/>
    <property type="molecule type" value="Genomic_DNA"/>
</dbReference>
<name>A0A9W3JR78_BACTU</name>
<dbReference type="KEGG" id="btn:BTF1_19890"/>
<dbReference type="Proteomes" id="UP000005257">
    <property type="component" value="Chromosome"/>
</dbReference>
<evidence type="ECO:0000256" key="1">
    <source>
        <dbReference type="SAM" id="Coils"/>
    </source>
</evidence>
<protein>
    <submittedName>
        <fullName evidence="2">NADH dehydrogenase subunit 3</fullName>
    </submittedName>
</protein>
<evidence type="ECO:0000313" key="3">
    <source>
        <dbReference type="Proteomes" id="UP000005257"/>
    </source>
</evidence>
<reference evidence="2 3" key="1">
    <citation type="journal article" date="2013" name="Genome Announc.">
        <title>Complete Genome Sequence of Bacillus thuringiensis Serovar Israelensis Strain HD-789.</title>
        <authorList>
            <person name="Doggett N.A."/>
            <person name="Stubben C.J."/>
            <person name="Chertkov O."/>
            <person name="Bruce D.C."/>
            <person name="Detter J.C."/>
            <person name="Johnson S.L."/>
            <person name="Han C.S."/>
        </authorList>
    </citation>
    <scope>NUCLEOTIDE SEQUENCE [LARGE SCALE GENOMIC DNA]</scope>
    <source>
        <strain evidence="2 3">HD-789</strain>
    </source>
</reference>
<gene>
    <name evidence="2" type="ORF">BTF1_19890</name>
</gene>
<feature type="coiled-coil region" evidence="1">
    <location>
        <begin position="9"/>
        <end position="36"/>
    </location>
</feature>
<evidence type="ECO:0000313" key="2">
    <source>
        <dbReference type="EMBL" id="AFQ28147.1"/>
    </source>
</evidence>
<accession>A0A9W3JR78</accession>
<proteinExistence type="predicted"/>
<sequence>MEKWPEERIAAYKDYVRNYEKDMLDYENRITEHQKGLRSMIEAVCSVREKRRETLTELYKQGWLLDDDRWVEVNKNKRAASKS</sequence>
<dbReference type="AlphaFoldDB" id="A0A9W3JR78"/>
<dbReference type="RefSeq" id="WP_000417045.1">
    <property type="nucleotide sequence ID" value="NC_018508.1"/>
</dbReference>
<keyword evidence="1" id="KW-0175">Coiled coil</keyword>
<organism evidence="2 3">
    <name type="scientific">Bacillus thuringiensis HD-789</name>
    <dbReference type="NCBI Taxonomy" id="1217737"/>
    <lineage>
        <taxon>Bacteria</taxon>
        <taxon>Bacillati</taxon>
        <taxon>Bacillota</taxon>
        <taxon>Bacilli</taxon>
        <taxon>Bacillales</taxon>
        <taxon>Bacillaceae</taxon>
        <taxon>Bacillus</taxon>
        <taxon>Bacillus cereus group</taxon>
    </lineage>
</organism>